<feature type="domain" description="Dihydroprymidine dehydrogenase" evidence="1">
    <location>
        <begin position="13"/>
        <end position="96"/>
    </location>
</feature>
<dbReference type="Pfam" id="PF14691">
    <property type="entry name" value="Fer4_20"/>
    <property type="match status" value="1"/>
</dbReference>
<dbReference type="RefSeq" id="WP_190259548.1">
    <property type="nucleotide sequence ID" value="NZ_QFGA01000004.1"/>
</dbReference>
<name>A0A4Y7R662_9FIRM</name>
<gene>
    <name evidence="2" type="ORF">Psch_04162</name>
</gene>
<evidence type="ECO:0000313" key="2">
    <source>
        <dbReference type="EMBL" id="TEB04435.1"/>
    </source>
</evidence>
<keyword evidence="3" id="KW-1185">Reference proteome</keyword>
<accession>A0A4Y7R662</accession>
<dbReference type="SUPFAM" id="SSF46548">
    <property type="entry name" value="alpha-helical ferredoxin"/>
    <property type="match status" value="1"/>
</dbReference>
<dbReference type="AlphaFoldDB" id="A0A4Y7R662"/>
<dbReference type="EMBL" id="QFGA01000004">
    <property type="protein sequence ID" value="TEB04435.1"/>
    <property type="molecule type" value="Genomic_DNA"/>
</dbReference>
<sequence length="98" mass="11174">MNVKDILNLENLCIQEEPVYCSAVCPVHVDVRSMLKQIQKGSFSDAERLYRKKVIFPSIVSRICDEPCKNACLRNNLDDPLSIRLLEKACVDYSGKNK</sequence>
<dbReference type="InterPro" id="IPR009051">
    <property type="entry name" value="Helical_ferredxn"/>
</dbReference>
<protein>
    <submittedName>
        <fullName evidence="2">Putative glutamate synthase (NADPH) small subunit</fullName>
    </submittedName>
</protein>
<evidence type="ECO:0000259" key="1">
    <source>
        <dbReference type="Pfam" id="PF14691"/>
    </source>
</evidence>
<organism evidence="2 3">
    <name type="scientific">Pelotomaculum schinkii</name>
    <dbReference type="NCBI Taxonomy" id="78350"/>
    <lineage>
        <taxon>Bacteria</taxon>
        <taxon>Bacillati</taxon>
        <taxon>Bacillota</taxon>
        <taxon>Clostridia</taxon>
        <taxon>Eubacteriales</taxon>
        <taxon>Desulfotomaculaceae</taxon>
        <taxon>Pelotomaculum</taxon>
    </lineage>
</organism>
<dbReference type="Proteomes" id="UP000298324">
    <property type="component" value="Unassembled WGS sequence"/>
</dbReference>
<dbReference type="GO" id="GO:0051536">
    <property type="term" value="F:iron-sulfur cluster binding"/>
    <property type="evidence" value="ECO:0007669"/>
    <property type="project" value="InterPro"/>
</dbReference>
<dbReference type="Gene3D" id="1.10.1060.10">
    <property type="entry name" value="Alpha-helical ferredoxin"/>
    <property type="match status" value="1"/>
</dbReference>
<reference evidence="2 3" key="1">
    <citation type="journal article" date="2018" name="Environ. Microbiol.">
        <title>Novel energy conservation strategies and behaviour of Pelotomaculum schinkii driving syntrophic propionate catabolism.</title>
        <authorList>
            <person name="Hidalgo-Ahumada C.A.P."/>
            <person name="Nobu M.K."/>
            <person name="Narihiro T."/>
            <person name="Tamaki H."/>
            <person name="Liu W.T."/>
            <person name="Kamagata Y."/>
            <person name="Stams A.J.M."/>
            <person name="Imachi H."/>
            <person name="Sousa D.Z."/>
        </authorList>
    </citation>
    <scope>NUCLEOTIDE SEQUENCE [LARGE SCALE GENOMIC DNA]</scope>
    <source>
        <strain evidence="2 3">HH</strain>
    </source>
</reference>
<proteinExistence type="predicted"/>
<evidence type="ECO:0000313" key="3">
    <source>
        <dbReference type="Proteomes" id="UP000298324"/>
    </source>
</evidence>
<comment type="caution">
    <text evidence="2">The sequence shown here is derived from an EMBL/GenBank/DDBJ whole genome shotgun (WGS) entry which is preliminary data.</text>
</comment>
<dbReference type="InterPro" id="IPR028261">
    <property type="entry name" value="DPD_II"/>
</dbReference>